<dbReference type="Gene3D" id="1.20.1250.20">
    <property type="entry name" value="MFS general substrate transporter like domains"/>
    <property type="match status" value="1"/>
</dbReference>
<feature type="compositionally biased region" description="Polar residues" evidence="12">
    <location>
        <begin position="26"/>
        <end position="35"/>
    </location>
</feature>
<protein>
    <recommendedName>
        <fullName evidence="10">Efflux pump dotC</fullName>
    </recommendedName>
    <alternativeName>
        <fullName evidence="11">Dothistromin biosynthesis protein C</fullName>
    </alternativeName>
</protein>
<dbReference type="GO" id="GO:0005774">
    <property type="term" value="C:vacuolar membrane"/>
    <property type="evidence" value="ECO:0007669"/>
    <property type="project" value="UniProtKB-SubCell"/>
</dbReference>
<dbReference type="Pfam" id="PF07690">
    <property type="entry name" value="MFS_1"/>
    <property type="match status" value="1"/>
</dbReference>
<feature type="domain" description="Major facilitator superfamily (MFS) profile" evidence="14">
    <location>
        <begin position="83"/>
        <end position="573"/>
    </location>
</feature>
<feature type="transmembrane region" description="Helical" evidence="13">
    <location>
        <begin position="271"/>
        <end position="291"/>
    </location>
</feature>
<comment type="subcellular location">
    <subcellularLocation>
        <location evidence="2">Cell membrane</location>
        <topology evidence="2">Multi-pass membrane protein</topology>
    </subcellularLocation>
    <subcellularLocation>
        <location evidence="1">Vacuole membrane</location>
        <topology evidence="1">Multi-pass membrane protein</topology>
    </subcellularLocation>
</comment>
<feature type="transmembrane region" description="Helical" evidence="13">
    <location>
        <begin position="148"/>
        <end position="167"/>
    </location>
</feature>
<evidence type="ECO:0000256" key="4">
    <source>
        <dbReference type="ARBA" id="ARBA00022475"/>
    </source>
</evidence>
<feature type="transmembrane region" description="Helical" evidence="13">
    <location>
        <begin position="470"/>
        <end position="493"/>
    </location>
</feature>
<dbReference type="GO" id="GO:0005886">
    <property type="term" value="C:plasma membrane"/>
    <property type="evidence" value="ECO:0007669"/>
    <property type="project" value="UniProtKB-SubCell"/>
</dbReference>
<evidence type="ECO:0000256" key="13">
    <source>
        <dbReference type="SAM" id="Phobius"/>
    </source>
</evidence>
<evidence type="ECO:0000259" key="14">
    <source>
        <dbReference type="PROSITE" id="PS50850"/>
    </source>
</evidence>
<gene>
    <name evidence="15" type="ORF">P154DRAFT_523302</name>
</gene>
<evidence type="ECO:0000256" key="12">
    <source>
        <dbReference type="SAM" id="MobiDB-lite"/>
    </source>
</evidence>
<proteinExistence type="inferred from homology"/>
<feature type="transmembrane region" description="Helical" evidence="13">
    <location>
        <begin position="379"/>
        <end position="399"/>
    </location>
</feature>
<evidence type="ECO:0000256" key="6">
    <source>
        <dbReference type="ARBA" id="ARBA00022692"/>
    </source>
</evidence>
<dbReference type="EMBL" id="ML977595">
    <property type="protein sequence ID" value="KAF1999510.1"/>
    <property type="molecule type" value="Genomic_DNA"/>
</dbReference>
<keyword evidence="8 13" id="KW-0472">Membrane</keyword>
<name>A0A6A5WCE9_9PLEO</name>
<dbReference type="InterPro" id="IPR036259">
    <property type="entry name" value="MFS_trans_sf"/>
</dbReference>
<evidence type="ECO:0000256" key="7">
    <source>
        <dbReference type="ARBA" id="ARBA00022989"/>
    </source>
</evidence>
<evidence type="ECO:0000256" key="3">
    <source>
        <dbReference type="ARBA" id="ARBA00007520"/>
    </source>
</evidence>
<evidence type="ECO:0000256" key="5">
    <source>
        <dbReference type="ARBA" id="ARBA00022554"/>
    </source>
</evidence>
<evidence type="ECO:0000256" key="9">
    <source>
        <dbReference type="ARBA" id="ARBA00057269"/>
    </source>
</evidence>
<dbReference type="InterPro" id="IPR011701">
    <property type="entry name" value="MFS"/>
</dbReference>
<dbReference type="SUPFAM" id="SSF103473">
    <property type="entry name" value="MFS general substrate transporter"/>
    <property type="match status" value="2"/>
</dbReference>
<dbReference type="InterPro" id="IPR020846">
    <property type="entry name" value="MFS_dom"/>
</dbReference>
<keyword evidence="16" id="KW-1185">Reference proteome</keyword>
<reference evidence="15" key="1">
    <citation type="journal article" date="2020" name="Stud. Mycol.">
        <title>101 Dothideomycetes genomes: a test case for predicting lifestyles and emergence of pathogens.</title>
        <authorList>
            <person name="Haridas S."/>
            <person name="Albert R."/>
            <person name="Binder M."/>
            <person name="Bloem J."/>
            <person name="Labutti K."/>
            <person name="Salamov A."/>
            <person name="Andreopoulos B."/>
            <person name="Baker S."/>
            <person name="Barry K."/>
            <person name="Bills G."/>
            <person name="Bluhm B."/>
            <person name="Cannon C."/>
            <person name="Castanera R."/>
            <person name="Culley D."/>
            <person name="Daum C."/>
            <person name="Ezra D."/>
            <person name="Gonzalez J."/>
            <person name="Henrissat B."/>
            <person name="Kuo A."/>
            <person name="Liang C."/>
            <person name="Lipzen A."/>
            <person name="Lutzoni F."/>
            <person name="Magnuson J."/>
            <person name="Mondo S."/>
            <person name="Nolan M."/>
            <person name="Ohm R."/>
            <person name="Pangilinan J."/>
            <person name="Park H.-J."/>
            <person name="Ramirez L."/>
            <person name="Alfaro M."/>
            <person name="Sun H."/>
            <person name="Tritt A."/>
            <person name="Yoshinaga Y."/>
            <person name="Zwiers L.-H."/>
            <person name="Turgeon B."/>
            <person name="Goodwin S."/>
            <person name="Spatafora J."/>
            <person name="Crous P."/>
            <person name="Grigoriev I."/>
        </authorList>
    </citation>
    <scope>NUCLEOTIDE SEQUENCE</scope>
    <source>
        <strain evidence="15">CBS 123094</strain>
    </source>
</reference>
<comment type="similarity">
    <text evidence="3">Belongs to the major facilitator superfamily. TCR/Tet family.</text>
</comment>
<dbReference type="CDD" id="cd17502">
    <property type="entry name" value="MFS_Azr1_MDR_like"/>
    <property type="match status" value="1"/>
</dbReference>
<feature type="transmembrane region" description="Helical" evidence="13">
    <location>
        <begin position="117"/>
        <end position="136"/>
    </location>
</feature>
<feature type="transmembrane region" description="Helical" evidence="13">
    <location>
        <begin position="80"/>
        <end position="105"/>
    </location>
</feature>
<evidence type="ECO:0000256" key="11">
    <source>
        <dbReference type="ARBA" id="ARBA00083178"/>
    </source>
</evidence>
<keyword evidence="6 13" id="KW-0812">Transmembrane</keyword>
<dbReference type="FunFam" id="1.20.1720.10:FF:000014">
    <property type="entry name" value="MFS drug transporter, putative"/>
    <property type="match status" value="1"/>
</dbReference>
<evidence type="ECO:0000313" key="16">
    <source>
        <dbReference type="Proteomes" id="UP000799779"/>
    </source>
</evidence>
<keyword evidence="7 13" id="KW-1133">Transmembrane helix</keyword>
<evidence type="ECO:0000256" key="2">
    <source>
        <dbReference type="ARBA" id="ARBA00004651"/>
    </source>
</evidence>
<dbReference type="OrthoDB" id="10021397at2759"/>
<feature type="transmembrane region" description="Helical" evidence="13">
    <location>
        <begin position="206"/>
        <end position="228"/>
    </location>
</feature>
<keyword evidence="4" id="KW-1003">Cell membrane</keyword>
<feature type="transmembrane region" description="Helical" evidence="13">
    <location>
        <begin position="303"/>
        <end position="322"/>
    </location>
</feature>
<comment type="function">
    <text evidence="9">Efflux pump; part of the gene cluster that mediates the biosynthesis of dothistromin (DOTH), a polyketide toxin very similar in structure to the aflatoxin precursor, versicolorin B. One function of dotC may be to transport early-stage dothistromin biosynthetic intermediates from the cytoplasm into vacuoles, thereby affecting the rate of dothistromin production.</text>
</comment>
<feature type="transmembrane region" description="Helical" evidence="13">
    <location>
        <begin position="437"/>
        <end position="458"/>
    </location>
</feature>
<feature type="transmembrane region" description="Helical" evidence="13">
    <location>
        <begin position="240"/>
        <end position="259"/>
    </location>
</feature>
<feature type="compositionally biased region" description="Basic and acidic residues" evidence="12">
    <location>
        <begin position="578"/>
        <end position="611"/>
    </location>
</feature>
<dbReference type="PRINTS" id="PR01036">
    <property type="entry name" value="TCRTETB"/>
</dbReference>
<feature type="transmembrane region" description="Helical" evidence="13">
    <location>
        <begin position="550"/>
        <end position="568"/>
    </location>
</feature>
<dbReference type="PANTHER" id="PTHR23501:SF102">
    <property type="entry name" value="DRUG TRANSPORTER, PUTATIVE (AFU_ORTHOLOGUE AFUA_3G08530)-RELATED"/>
    <property type="match status" value="1"/>
</dbReference>
<feature type="region of interest" description="Disordered" evidence="12">
    <location>
        <begin position="578"/>
        <end position="631"/>
    </location>
</feature>
<dbReference type="GO" id="GO:0022857">
    <property type="term" value="F:transmembrane transporter activity"/>
    <property type="evidence" value="ECO:0007669"/>
    <property type="project" value="InterPro"/>
</dbReference>
<dbReference type="AlphaFoldDB" id="A0A6A5WCE9"/>
<evidence type="ECO:0000256" key="1">
    <source>
        <dbReference type="ARBA" id="ARBA00004128"/>
    </source>
</evidence>
<dbReference type="FunFam" id="1.20.1250.20:FF:000196">
    <property type="entry name" value="MFS toxin efflux pump (AflT)"/>
    <property type="match status" value="1"/>
</dbReference>
<dbReference type="Gene3D" id="1.20.1720.10">
    <property type="entry name" value="Multidrug resistance protein D"/>
    <property type="match status" value="1"/>
</dbReference>
<evidence type="ECO:0000256" key="8">
    <source>
        <dbReference type="ARBA" id="ARBA00023136"/>
    </source>
</evidence>
<feature type="region of interest" description="Disordered" evidence="12">
    <location>
        <begin position="1"/>
        <end position="71"/>
    </location>
</feature>
<feature type="transmembrane region" description="Helical" evidence="13">
    <location>
        <begin position="406"/>
        <end position="425"/>
    </location>
</feature>
<feature type="transmembrane region" description="Helical" evidence="13">
    <location>
        <begin position="343"/>
        <end position="367"/>
    </location>
</feature>
<organism evidence="15 16">
    <name type="scientific">Amniculicola lignicola CBS 123094</name>
    <dbReference type="NCBI Taxonomy" id="1392246"/>
    <lineage>
        <taxon>Eukaryota</taxon>
        <taxon>Fungi</taxon>
        <taxon>Dikarya</taxon>
        <taxon>Ascomycota</taxon>
        <taxon>Pezizomycotina</taxon>
        <taxon>Dothideomycetes</taxon>
        <taxon>Pleosporomycetidae</taxon>
        <taxon>Pleosporales</taxon>
        <taxon>Amniculicolaceae</taxon>
        <taxon>Amniculicola</taxon>
    </lineage>
</organism>
<feature type="transmembrane region" description="Helical" evidence="13">
    <location>
        <begin position="173"/>
        <end position="194"/>
    </location>
</feature>
<keyword evidence="5" id="KW-0926">Vacuole</keyword>
<sequence length="631" mass="67469">MAAEPHKTACPSSGSALNKKDMGTLNLPSTASSRSQPDEIVLEPTQLDTDGQLGKPDARNPSDTLEAQDERQAPRSKLKVALILISLALCVLLVAIDITIVTTALPTICEHFQSASGYTWIGSAYLIANAAAAPIWGKVSDIFGRKPILLMTNFIFFIGSLLAAMSVSIDMLIAARVVQGIGGGGLIVLVNICISDLFSMRERGVYFGLVGGVWALASTLGPVAGGLFTQNVSWRWCFYINLPFDGLAFLILVLALDVHNPKTPLRQGLKAVDWLGSLVMVAGVVMILLGIELGGVNYPWSSPTVICLIVFGVVTICLFLLIEDRFAPSPLMPVSIFAHRSNLAACGVCFFHAFVNIAASYFLPLYFQAVLGSTPILSGVYLLPTAISLSAIAAITGVIIQKTGQYLPLIYSGLFFMTVGFGLFIDFGPQSSWAKIILYQIVAGIGVGPNFQAPLIALQSLVPKRDIATATAAFGTVRNLGSAIGVVVGSVVFQNQMKAKQTLLQSALGNRTASAFGGGSAGANVNIIASLPEDQKAVARKAFSDSLSTMWILFVCFSAMGLLMSLLITRNVLDKQHEETKTGLDVEHERRREREQERVDRKAEKAKKGIRGELLNDSEMGLGGGEKEVKI</sequence>
<dbReference type="Proteomes" id="UP000799779">
    <property type="component" value="Unassembled WGS sequence"/>
</dbReference>
<dbReference type="PANTHER" id="PTHR23501">
    <property type="entry name" value="MAJOR FACILITATOR SUPERFAMILY"/>
    <property type="match status" value="1"/>
</dbReference>
<dbReference type="PROSITE" id="PS50850">
    <property type="entry name" value="MFS"/>
    <property type="match status" value="1"/>
</dbReference>
<accession>A0A6A5WCE9</accession>
<evidence type="ECO:0000313" key="15">
    <source>
        <dbReference type="EMBL" id="KAF1999510.1"/>
    </source>
</evidence>
<evidence type="ECO:0000256" key="10">
    <source>
        <dbReference type="ARBA" id="ARBA00069956"/>
    </source>
</evidence>